<proteinExistence type="predicted"/>
<evidence type="ECO:0000313" key="3">
    <source>
        <dbReference type="Proteomes" id="UP000017836"/>
    </source>
</evidence>
<protein>
    <submittedName>
        <fullName evidence="2">Uncharacterized protein</fullName>
    </submittedName>
</protein>
<gene>
    <name evidence="2" type="ORF">AMTR_s00053p00156380</name>
</gene>
<evidence type="ECO:0000313" key="2">
    <source>
        <dbReference type="EMBL" id="ERN05108.1"/>
    </source>
</evidence>
<evidence type="ECO:0000256" key="1">
    <source>
        <dbReference type="SAM" id="MobiDB-lite"/>
    </source>
</evidence>
<feature type="region of interest" description="Disordered" evidence="1">
    <location>
        <begin position="28"/>
        <end position="142"/>
    </location>
</feature>
<dbReference type="Proteomes" id="UP000017836">
    <property type="component" value="Unassembled WGS sequence"/>
</dbReference>
<accession>W1PAY4</accession>
<feature type="compositionally biased region" description="Basic residues" evidence="1">
    <location>
        <begin position="81"/>
        <end position="92"/>
    </location>
</feature>
<dbReference type="AlphaFoldDB" id="W1PAY4"/>
<sequence>MQNLSLRGEIESFFDDLNLIFVGTREGAVSGNEEGPTQGSTAPGGNGSRSGQIDRTKRCPRVPTTVEPMSVPLREREGRKGGKKRKGVKKSKPTSPALAGGARVSEKGSSTSDTSLTSPLVKGGGGSYSIDPTSHNDHLGLGSRARNDCGSTQRIKSVLFQYGAGTKRPSLES</sequence>
<reference evidence="3" key="1">
    <citation type="journal article" date="2013" name="Science">
        <title>The Amborella genome and the evolution of flowering plants.</title>
        <authorList>
            <consortium name="Amborella Genome Project"/>
        </authorList>
    </citation>
    <scope>NUCLEOTIDE SEQUENCE [LARGE SCALE GENOMIC DNA]</scope>
</reference>
<feature type="compositionally biased region" description="Low complexity" evidence="1">
    <location>
        <begin position="109"/>
        <end position="118"/>
    </location>
</feature>
<dbReference type="EMBL" id="KI394012">
    <property type="protein sequence ID" value="ERN05108.1"/>
    <property type="molecule type" value="Genomic_DNA"/>
</dbReference>
<dbReference type="HOGENOM" id="CLU_1549701_0_0_1"/>
<dbReference type="Gramene" id="ERN05108">
    <property type="protein sequence ID" value="ERN05108"/>
    <property type="gene ID" value="AMTR_s00053p00156380"/>
</dbReference>
<name>W1PAY4_AMBTC</name>
<keyword evidence="3" id="KW-1185">Reference proteome</keyword>
<organism evidence="2 3">
    <name type="scientific">Amborella trichopoda</name>
    <dbReference type="NCBI Taxonomy" id="13333"/>
    <lineage>
        <taxon>Eukaryota</taxon>
        <taxon>Viridiplantae</taxon>
        <taxon>Streptophyta</taxon>
        <taxon>Embryophyta</taxon>
        <taxon>Tracheophyta</taxon>
        <taxon>Spermatophyta</taxon>
        <taxon>Magnoliopsida</taxon>
        <taxon>Amborellales</taxon>
        <taxon>Amborellaceae</taxon>
        <taxon>Amborella</taxon>
    </lineage>
</organism>